<dbReference type="AlphaFoldDB" id="A0A942TI54"/>
<dbReference type="EMBL" id="JAGYPJ010000001">
    <property type="protein sequence ID" value="MBS4198085.1"/>
    <property type="molecule type" value="Genomic_DNA"/>
</dbReference>
<reference evidence="2 3" key="1">
    <citation type="submission" date="2021-05" db="EMBL/GenBank/DDBJ databases">
        <title>Novel Bacillus species.</title>
        <authorList>
            <person name="Liu G."/>
        </authorList>
    </citation>
    <scope>NUCLEOTIDE SEQUENCE [LARGE SCALE GENOMIC DNA]</scope>
    <source>
        <strain evidence="2 3">FJAT-49732</strain>
    </source>
</reference>
<dbReference type="RefSeq" id="WP_213108876.1">
    <property type="nucleotide sequence ID" value="NZ_JAGYPJ010000001.1"/>
</dbReference>
<proteinExistence type="predicted"/>
<feature type="transmembrane region" description="Helical" evidence="1">
    <location>
        <begin position="74"/>
        <end position="96"/>
    </location>
</feature>
<name>A0A942TI54_9BACI</name>
<feature type="transmembrane region" description="Helical" evidence="1">
    <location>
        <begin position="7"/>
        <end position="28"/>
    </location>
</feature>
<keyword evidence="1" id="KW-1133">Transmembrane helix</keyword>
<keyword evidence="1" id="KW-0812">Transmembrane</keyword>
<evidence type="ECO:0000313" key="2">
    <source>
        <dbReference type="EMBL" id="MBS4198085.1"/>
    </source>
</evidence>
<dbReference type="Proteomes" id="UP000682713">
    <property type="component" value="Unassembled WGS sequence"/>
</dbReference>
<evidence type="ECO:0000256" key="1">
    <source>
        <dbReference type="SAM" id="Phobius"/>
    </source>
</evidence>
<gene>
    <name evidence="2" type="ORF">KHA93_00225</name>
</gene>
<keyword evidence="1" id="KW-0472">Membrane</keyword>
<organism evidence="2 3">
    <name type="scientific">Lederbergia citrisecunda</name>
    <dbReference type="NCBI Taxonomy" id="2833583"/>
    <lineage>
        <taxon>Bacteria</taxon>
        <taxon>Bacillati</taxon>
        <taxon>Bacillota</taxon>
        <taxon>Bacilli</taxon>
        <taxon>Bacillales</taxon>
        <taxon>Bacillaceae</taxon>
        <taxon>Lederbergia</taxon>
    </lineage>
</organism>
<feature type="transmembrane region" description="Helical" evidence="1">
    <location>
        <begin position="102"/>
        <end position="124"/>
    </location>
</feature>
<accession>A0A942TI54</accession>
<evidence type="ECO:0000313" key="3">
    <source>
        <dbReference type="Proteomes" id="UP000682713"/>
    </source>
</evidence>
<protein>
    <submittedName>
        <fullName evidence="2">Uncharacterized protein</fullName>
    </submittedName>
</protein>
<keyword evidence="3" id="KW-1185">Reference proteome</keyword>
<sequence length="129" mass="15292">MIKKYSWLNIIPFFLFFISTIITLFIVYKDIDNPFSNIFIIGYVIYLLMYALFLIIVAFVNIKKLSWKEIRKRTFNFIILFILLGGSNYLFNFFFLPEKINTYGFLFIGLGSALGLSFMDLALFRKKRS</sequence>
<comment type="caution">
    <text evidence="2">The sequence shown here is derived from an EMBL/GenBank/DDBJ whole genome shotgun (WGS) entry which is preliminary data.</text>
</comment>
<feature type="transmembrane region" description="Helical" evidence="1">
    <location>
        <begin position="40"/>
        <end position="62"/>
    </location>
</feature>